<dbReference type="GeneID" id="54410503"/>
<organism evidence="1 2">
    <name type="scientific">Dothidotthia symphoricarpi CBS 119687</name>
    <dbReference type="NCBI Taxonomy" id="1392245"/>
    <lineage>
        <taxon>Eukaryota</taxon>
        <taxon>Fungi</taxon>
        <taxon>Dikarya</taxon>
        <taxon>Ascomycota</taxon>
        <taxon>Pezizomycotina</taxon>
        <taxon>Dothideomycetes</taxon>
        <taxon>Pleosporomycetidae</taxon>
        <taxon>Pleosporales</taxon>
        <taxon>Dothidotthiaceae</taxon>
        <taxon>Dothidotthia</taxon>
    </lineage>
</organism>
<proteinExistence type="predicted"/>
<accession>A0A6A6AN11</accession>
<evidence type="ECO:0000313" key="2">
    <source>
        <dbReference type="Proteomes" id="UP000799771"/>
    </source>
</evidence>
<evidence type="ECO:0000313" key="1">
    <source>
        <dbReference type="EMBL" id="KAF2133319.1"/>
    </source>
</evidence>
<dbReference type="SUPFAM" id="SSF52047">
    <property type="entry name" value="RNI-like"/>
    <property type="match status" value="1"/>
</dbReference>
<dbReference type="OrthoDB" id="10028886at2759"/>
<gene>
    <name evidence="1" type="ORF">P153DRAFT_381751</name>
</gene>
<name>A0A6A6AN11_9PLEO</name>
<reference evidence="1" key="1">
    <citation type="journal article" date="2020" name="Stud. Mycol.">
        <title>101 Dothideomycetes genomes: a test case for predicting lifestyles and emergence of pathogens.</title>
        <authorList>
            <person name="Haridas S."/>
            <person name="Albert R."/>
            <person name="Binder M."/>
            <person name="Bloem J."/>
            <person name="Labutti K."/>
            <person name="Salamov A."/>
            <person name="Andreopoulos B."/>
            <person name="Baker S."/>
            <person name="Barry K."/>
            <person name="Bills G."/>
            <person name="Bluhm B."/>
            <person name="Cannon C."/>
            <person name="Castanera R."/>
            <person name="Culley D."/>
            <person name="Daum C."/>
            <person name="Ezra D."/>
            <person name="Gonzalez J."/>
            <person name="Henrissat B."/>
            <person name="Kuo A."/>
            <person name="Liang C."/>
            <person name="Lipzen A."/>
            <person name="Lutzoni F."/>
            <person name="Magnuson J."/>
            <person name="Mondo S."/>
            <person name="Nolan M."/>
            <person name="Ohm R."/>
            <person name="Pangilinan J."/>
            <person name="Park H.-J."/>
            <person name="Ramirez L."/>
            <person name="Alfaro M."/>
            <person name="Sun H."/>
            <person name="Tritt A."/>
            <person name="Yoshinaga Y."/>
            <person name="Zwiers L.-H."/>
            <person name="Turgeon B."/>
            <person name="Goodwin S."/>
            <person name="Spatafora J."/>
            <person name="Crous P."/>
            <person name="Grigoriev I."/>
        </authorList>
    </citation>
    <scope>NUCLEOTIDE SEQUENCE</scope>
    <source>
        <strain evidence="1">CBS 119687</strain>
    </source>
</reference>
<evidence type="ECO:0008006" key="3">
    <source>
        <dbReference type="Google" id="ProtNLM"/>
    </source>
</evidence>
<dbReference type="RefSeq" id="XP_033527706.1">
    <property type="nucleotide sequence ID" value="XM_033670071.1"/>
</dbReference>
<sequence length="546" mass="61657">MAPPILPSDVLHVLCEELASQEQFDTLFNCACAGRDLAVPALTHLYRSHHDAPVRGGGEDSHGLSIATKLLTIQRWSILWKSIVASSLGATLFPYCRYIRTLDFRDLGYLLDEEQFMSKVAKQFFTGPLKQFEKIETRTNIKGRKYVLLKIADIIDAIGEVVTQHTPTLETISGELLSDALMRWAPRLPRLQSLELWDGKPLEDELMHASMYEHCPQFKSLTIYKWSSENRDHKFSRFIASMRPNSLKKLVTISDVGAGAETFLALNHHGKSLEHLKICVSNDSLPHLPLLQSCTAVKILRIEDTHGVLDLEGTQNDAFLEMIAWLSKCASLQHVGFTRLQSGAAIITPVLLEHNIQLSNLEIDSYVLKDHKTFHQALVHQRTSLRYLSLSGETDGMFRDDLDILVDSLRQLTELRKLWLLFPEVLRDEHVIAIAKDLTLLEELYVSGLELNDVVLESIGSLPNTRNVTLSGISKFTLDGLLDFVSRLEAGNQGIRLTIDMADPETILSDEELSIVRDWLTKKAGGTLEYMAWRDPNISEYDWESD</sequence>
<keyword evidence="2" id="KW-1185">Reference proteome</keyword>
<dbReference type="AlphaFoldDB" id="A0A6A6AN11"/>
<dbReference type="Gene3D" id="3.80.10.10">
    <property type="entry name" value="Ribonuclease Inhibitor"/>
    <property type="match status" value="1"/>
</dbReference>
<dbReference type="Proteomes" id="UP000799771">
    <property type="component" value="Unassembled WGS sequence"/>
</dbReference>
<protein>
    <recommendedName>
        <fullName evidence="3">RNI-like protein</fullName>
    </recommendedName>
</protein>
<dbReference type="InterPro" id="IPR032675">
    <property type="entry name" value="LRR_dom_sf"/>
</dbReference>
<dbReference type="EMBL" id="ML977499">
    <property type="protein sequence ID" value="KAF2133319.1"/>
    <property type="molecule type" value="Genomic_DNA"/>
</dbReference>